<dbReference type="Pfam" id="PF02770">
    <property type="entry name" value="Acyl-CoA_dh_M"/>
    <property type="match status" value="1"/>
</dbReference>
<dbReference type="InterPro" id="IPR006089">
    <property type="entry name" value="Acyl-CoA_DH_CS"/>
</dbReference>
<dbReference type="PANTHER" id="PTHR43292:SF4">
    <property type="entry name" value="ACYL-COA DEHYDROGENASE FADE34"/>
    <property type="match status" value="1"/>
</dbReference>
<keyword evidence="5" id="KW-1185">Reference proteome</keyword>
<name>A0A8B2NVE7_9HYPH</name>
<dbReference type="SUPFAM" id="SSF56645">
    <property type="entry name" value="Acyl-CoA dehydrogenase NM domain-like"/>
    <property type="match status" value="1"/>
</dbReference>
<proteinExistence type="predicted"/>
<dbReference type="Gene3D" id="2.40.110.10">
    <property type="entry name" value="Butyryl-CoA Dehydrogenase, subunit A, domain 2"/>
    <property type="match status" value="1"/>
</dbReference>
<dbReference type="GO" id="GO:0003995">
    <property type="term" value="F:acyl-CoA dehydrogenase activity"/>
    <property type="evidence" value="ECO:0007669"/>
    <property type="project" value="InterPro"/>
</dbReference>
<dbReference type="PANTHER" id="PTHR43292">
    <property type="entry name" value="ACYL-COA DEHYDROGENASE"/>
    <property type="match status" value="1"/>
</dbReference>
<keyword evidence="1" id="KW-0560">Oxidoreductase</keyword>
<dbReference type="GO" id="GO:0005886">
    <property type="term" value="C:plasma membrane"/>
    <property type="evidence" value="ECO:0007669"/>
    <property type="project" value="TreeGrafter"/>
</dbReference>
<dbReference type="InterPro" id="IPR052161">
    <property type="entry name" value="Mycobact_Acyl-CoA_DH"/>
</dbReference>
<reference evidence="4 5" key="1">
    <citation type="submission" date="2018-05" db="EMBL/GenBank/DDBJ databases">
        <title>Acuticoccus sediminis sp. nov., isolated from deep-sea sediment of Indian Ocean.</title>
        <authorList>
            <person name="Liu X."/>
            <person name="Lai Q."/>
            <person name="Du Y."/>
            <person name="Sun F."/>
            <person name="Zhang X."/>
            <person name="Wang S."/>
            <person name="Shao Z."/>
        </authorList>
    </citation>
    <scope>NUCLEOTIDE SEQUENCE [LARGE SCALE GENOMIC DNA]</scope>
    <source>
        <strain evidence="4 5">PTG4-2</strain>
    </source>
</reference>
<dbReference type="AlphaFoldDB" id="A0A8B2NVE7"/>
<dbReference type="Gene3D" id="1.20.140.10">
    <property type="entry name" value="Butyryl-CoA Dehydrogenase, subunit A, domain 3"/>
    <property type="match status" value="1"/>
</dbReference>
<dbReference type="Proteomes" id="UP000249590">
    <property type="component" value="Unassembled WGS sequence"/>
</dbReference>
<protein>
    <submittedName>
        <fullName evidence="4">Acyl-CoA dehydrogenase</fullName>
    </submittedName>
</protein>
<sequence length="381" mass="41367">MDQIAFAPPVDDAALHELRREVRAFLAETIGDHAPGQRIRSWMGNDAAFSRACGEAGYLGMTFPTRYGGQGRTSMERYVVTEEMLAAGAPVGLHWIADRQSGPLLLQYGTEEQRREILPRVAAGECYFCIGMSEPDSGSDLAAARTRAEPVDGGFVINGTKVWTTNAHLAHYMILFCKTEAAEDRHGGASQLLIDLSTPGITISPILNMAGKHEFNEVSFRDVFVPETALIGTRGGGWAQVMGELAFERSGPERFLSTFAVLVELIRHASAEPTREAKIAVGRLTAHLVTMRRMSRSVAGLLQAGENPSLQATIVKDLGAVFEQDLPEIARLLVPRPVGRAGQSDYEAVLDYAILHAPSFSLRGGTREILRGIIARGLGLR</sequence>
<dbReference type="PROSITE" id="PS00072">
    <property type="entry name" value="ACYL_COA_DH_1"/>
    <property type="match status" value="1"/>
</dbReference>
<dbReference type="InterPro" id="IPR046373">
    <property type="entry name" value="Acyl-CoA_Oxase/DH_mid-dom_sf"/>
</dbReference>
<dbReference type="InterPro" id="IPR013786">
    <property type="entry name" value="AcylCoA_DH/ox_N"/>
</dbReference>
<feature type="domain" description="Acyl-CoA dehydrogenase/oxidase N-terminal" evidence="3">
    <location>
        <begin position="16"/>
        <end position="125"/>
    </location>
</feature>
<dbReference type="Gene3D" id="1.10.540.10">
    <property type="entry name" value="Acyl-CoA dehydrogenase/oxidase, N-terminal domain"/>
    <property type="match status" value="1"/>
</dbReference>
<accession>A0A8B2NVE7</accession>
<dbReference type="GO" id="GO:0050660">
    <property type="term" value="F:flavin adenine dinucleotide binding"/>
    <property type="evidence" value="ECO:0007669"/>
    <property type="project" value="InterPro"/>
</dbReference>
<organism evidence="4 5">
    <name type="scientific">Acuticoccus sediminis</name>
    <dbReference type="NCBI Taxonomy" id="2184697"/>
    <lineage>
        <taxon>Bacteria</taxon>
        <taxon>Pseudomonadati</taxon>
        <taxon>Pseudomonadota</taxon>
        <taxon>Alphaproteobacteria</taxon>
        <taxon>Hyphomicrobiales</taxon>
        <taxon>Amorphaceae</taxon>
        <taxon>Acuticoccus</taxon>
    </lineage>
</organism>
<feature type="domain" description="Acyl-CoA oxidase/dehydrogenase middle" evidence="2">
    <location>
        <begin position="129"/>
        <end position="223"/>
    </location>
</feature>
<dbReference type="RefSeq" id="WP_111343342.1">
    <property type="nucleotide sequence ID" value="NZ_QHHQ01000001.1"/>
</dbReference>
<evidence type="ECO:0000313" key="5">
    <source>
        <dbReference type="Proteomes" id="UP000249590"/>
    </source>
</evidence>
<gene>
    <name evidence="4" type="ORF">DLJ53_06675</name>
</gene>
<evidence type="ECO:0000313" key="4">
    <source>
        <dbReference type="EMBL" id="RAI04128.1"/>
    </source>
</evidence>
<evidence type="ECO:0000259" key="3">
    <source>
        <dbReference type="Pfam" id="PF02771"/>
    </source>
</evidence>
<comment type="caution">
    <text evidence="4">The sequence shown here is derived from an EMBL/GenBank/DDBJ whole genome shotgun (WGS) entry which is preliminary data.</text>
</comment>
<evidence type="ECO:0000256" key="1">
    <source>
        <dbReference type="ARBA" id="ARBA00023002"/>
    </source>
</evidence>
<dbReference type="OrthoDB" id="9780544at2"/>
<dbReference type="InterPro" id="IPR037069">
    <property type="entry name" value="AcylCoA_DH/ox_N_sf"/>
</dbReference>
<dbReference type="Pfam" id="PF02771">
    <property type="entry name" value="Acyl-CoA_dh_N"/>
    <property type="match status" value="1"/>
</dbReference>
<dbReference type="InterPro" id="IPR009100">
    <property type="entry name" value="AcylCoA_DH/oxidase_NM_dom_sf"/>
</dbReference>
<evidence type="ECO:0000259" key="2">
    <source>
        <dbReference type="Pfam" id="PF02770"/>
    </source>
</evidence>
<dbReference type="EMBL" id="QHHQ01000001">
    <property type="protein sequence ID" value="RAI04128.1"/>
    <property type="molecule type" value="Genomic_DNA"/>
</dbReference>
<dbReference type="InterPro" id="IPR006091">
    <property type="entry name" value="Acyl-CoA_Oxase/DH_mid-dom"/>
</dbReference>